<dbReference type="InterPro" id="IPR019742">
    <property type="entry name" value="MacrogloblnA2_CS"/>
</dbReference>
<dbReference type="SUPFAM" id="SSF49410">
    <property type="entry name" value="Alpha-macroglobulin receptor domain"/>
    <property type="match status" value="1"/>
</dbReference>
<keyword evidence="6" id="KW-1185">Reference proteome</keyword>
<dbReference type="EMBL" id="CADCXU010030098">
    <property type="protein sequence ID" value="CAB0016198.1"/>
    <property type="molecule type" value="Genomic_DNA"/>
</dbReference>
<evidence type="ECO:0000256" key="1">
    <source>
        <dbReference type="ARBA" id="ARBA00022729"/>
    </source>
</evidence>
<evidence type="ECO:0000259" key="4">
    <source>
        <dbReference type="SMART" id="SM01361"/>
    </source>
</evidence>
<feature type="domain" description="Alpha-macroglobulin receptor-binding" evidence="4">
    <location>
        <begin position="114"/>
        <end position="180"/>
    </location>
</feature>
<dbReference type="Gene3D" id="1.50.10.20">
    <property type="match status" value="1"/>
</dbReference>
<sequence length="181" mass="20795">MSNLDRLIRQPYGCGEQNMLNFVPNIVILEYLTVSFLVQYHRFYAHRQYQLMTSLELSFQNSKLLTDSVESKSLKYMEMGYQRELTYKHKDDSFSAFGESDKSGSTWYVGGKESNMAVMEVTLPSGYTIDNDGIKSLKLTNNVKRVETKDDDTIVVLYFDNRAELPSSTRRRPSSCATFAT</sequence>
<dbReference type="InterPro" id="IPR008930">
    <property type="entry name" value="Terpenoid_cyclase/PrenylTrfase"/>
</dbReference>
<name>A0A6H5HP43_9HEMI</name>
<keyword evidence="2" id="KW-0882">Thioester bond</keyword>
<dbReference type="Proteomes" id="UP000479000">
    <property type="component" value="Unassembled WGS sequence"/>
</dbReference>
<dbReference type="InterPro" id="IPR050473">
    <property type="entry name" value="A2M/Complement_sys"/>
</dbReference>
<dbReference type="Gene3D" id="2.60.40.690">
    <property type="entry name" value="Alpha-macroglobulin, receptor-binding domain"/>
    <property type="match status" value="1"/>
</dbReference>
<dbReference type="SMART" id="SM01361">
    <property type="entry name" value="A2M_recep"/>
    <property type="match status" value="1"/>
</dbReference>
<keyword evidence="3" id="KW-1015">Disulfide bond</keyword>
<proteinExistence type="predicted"/>
<dbReference type="AlphaFoldDB" id="A0A6H5HP43"/>
<dbReference type="PANTHER" id="PTHR11412:SF136">
    <property type="entry name" value="CD109 ANTIGEN"/>
    <property type="match status" value="1"/>
</dbReference>
<evidence type="ECO:0000313" key="5">
    <source>
        <dbReference type="EMBL" id="CAB0016198.1"/>
    </source>
</evidence>
<keyword evidence="1" id="KW-0732">Signal</keyword>
<dbReference type="OrthoDB" id="9998011at2759"/>
<dbReference type="SMART" id="SM01419">
    <property type="entry name" value="Thiol-ester_cl"/>
    <property type="match status" value="1"/>
</dbReference>
<evidence type="ECO:0000256" key="3">
    <source>
        <dbReference type="ARBA" id="ARBA00023157"/>
    </source>
</evidence>
<dbReference type="InterPro" id="IPR009048">
    <property type="entry name" value="A-macroglobulin_rcpt-bd"/>
</dbReference>
<accession>A0A6H5HP43</accession>
<evidence type="ECO:0000256" key="2">
    <source>
        <dbReference type="ARBA" id="ARBA00022966"/>
    </source>
</evidence>
<organism evidence="5 6">
    <name type="scientific">Nesidiocoris tenuis</name>
    <dbReference type="NCBI Taxonomy" id="355587"/>
    <lineage>
        <taxon>Eukaryota</taxon>
        <taxon>Metazoa</taxon>
        <taxon>Ecdysozoa</taxon>
        <taxon>Arthropoda</taxon>
        <taxon>Hexapoda</taxon>
        <taxon>Insecta</taxon>
        <taxon>Pterygota</taxon>
        <taxon>Neoptera</taxon>
        <taxon>Paraneoptera</taxon>
        <taxon>Hemiptera</taxon>
        <taxon>Heteroptera</taxon>
        <taxon>Panheteroptera</taxon>
        <taxon>Cimicomorpha</taxon>
        <taxon>Miridae</taxon>
        <taxon>Dicyphina</taxon>
        <taxon>Nesidiocoris</taxon>
    </lineage>
</organism>
<dbReference type="GO" id="GO:0005615">
    <property type="term" value="C:extracellular space"/>
    <property type="evidence" value="ECO:0007669"/>
    <property type="project" value="InterPro"/>
</dbReference>
<dbReference type="PROSITE" id="PS00477">
    <property type="entry name" value="ALPHA_2_MACROGLOBULIN"/>
    <property type="match status" value="1"/>
</dbReference>
<dbReference type="Pfam" id="PF07677">
    <property type="entry name" value="A2M_recep"/>
    <property type="match status" value="1"/>
</dbReference>
<gene>
    <name evidence="5" type="ORF">NTEN_LOCUS20466</name>
</gene>
<dbReference type="SUPFAM" id="SSF48239">
    <property type="entry name" value="Terpenoid cyclases/Protein prenyltransferases"/>
    <property type="match status" value="1"/>
</dbReference>
<reference evidence="5 6" key="1">
    <citation type="submission" date="2020-02" db="EMBL/GenBank/DDBJ databases">
        <authorList>
            <person name="Ferguson B K."/>
        </authorList>
    </citation>
    <scope>NUCLEOTIDE SEQUENCE [LARGE SCALE GENOMIC DNA]</scope>
</reference>
<dbReference type="InterPro" id="IPR047565">
    <property type="entry name" value="Alpha-macroglob_thiol-ester_cl"/>
</dbReference>
<protein>
    <recommendedName>
        <fullName evidence="4">Alpha-macroglobulin receptor-binding domain-containing protein</fullName>
    </recommendedName>
</protein>
<dbReference type="InterPro" id="IPR011626">
    <property type="entry name" value="Alpha-macroglobulin_TED"/>
</dbReference>
<dbReference type="InterPro" id="IPR036595">
    <property type="entry name" value="A-macroglobulin_rcpt-bd_sf"/>
</dbReference>
<feature type="non-terminal residue" evidence="5">
    <location>
        <position position="181"/>
    </location>
</feature>
<dbReference type="PANTHER" id="PTHR11412">
    <property type="entry name" value="MACROGLOBULIN / COMPLEMENT"/>
    <property type="match status" value="1"/>
</dbReference>
<dbReference type="Pfam" id="PF07678">
    <property type="entry name" value="TED_complement"/>
    <property type="match status" value="1"/>
</dbReference>
<evidence type="ECO:0000313" key="6">
    <source>
        <dbReference type="Proteomes" id="UP000479000"/>
    </source>
</evidence>